<evidence type="ECO:0000256" key="1">
    <source>
        <dbReference type="ARBA" id="ARBA00022603"/>
    </source>
</evidence>
<name>A0A2S9INQ2_9HYPH</name>
<evidence type="ECO:0000313" key="5">
    <source>
        <dbReference type="EMBL" id="PRD42154.1"/>
    </source>
</evidence>
<dbReference type="GO" id="GO:0032259">
    <property type="term" value="P:methylation"/>
    <property type="evidence" value="ECO:0007669"/>
    <property type="project" value="UniProtKB-KW"/>
</dbReference>
<sequence length="295" mass="31066">MRAGGNQTGGDRPYGTDVDTCDSLVAHTLLGKENDSHAADMDTYVSHSLRPEGFDASEDGTGRGTPIVPIACSIMPQNSGKDYKARKVDVAQPVMAGGPVGGNQGGDYILDPVAFSSKDHGADASVGVSPTLRAMGHGESHPNAGGQVAIAFDTTQITSNANRSNPKEGDPCHPLASGAHAPAIAIQAGALRENPASGPDGVGVQEGIAYTIEARSEVQAIQTQWAVRRLTPVECARLQGFPDNHCKIPWRGKPAEQCPDGPQYKAYGNSMSTNVMRWLGERIEAVDHIQWEFAA</sequence>
<dbReference type="InterPro" id="IPR029063">
    <property type="entry name" value="SAM-dependent_MTases_sf"/>
</dbReference>
<comment type="catalytic activity">
    <reaction evidence="4">
        <text>a 2'-deoxycytidine in DNA + S-adenosyl-L-methionine = a 5-methyl-2'-deoxycytidine in DNA + S-adenosyl-L-homocysteine + H(+)</text>
        <dbReference type="Rhea" id="RHEA:13681"/>
        <dbReference type="Rhea" id="RHEA-COMP:11369"/>
        <dbReference type="Rhea" id="RHEA-COMP:11370"/>
        <dbReference type="ChEBI" id="CHEBI:15378"/>
        <dbReference type="ChEBI" id="CHEBI:57856"/>
        <dbReference type="ChEBI" id="CHEBI:59789"/>
        <dbReference type="ChEBI" id="CHEBI:85452"/>
        <dbReference type="ChEBI" id="CHEBI:85454"/>
        <dbReference type="EC" id="2.1.1.37"/>
    </reaction>
</comment>
<evidence type="ECO:0000256" key="3">
    <source>
        <dbReference type="ARBA" id="ARBA00022747"/>
    </source>
</evidence>
<proteinExistence type="predicted"/>
<evidence type="ECO:0000256" key="4">
    <source>
        <dbReference type="ARBA" id="ARBA00047422"/>
    </source>
</evidence>
<comment type="caution">
    <text evidence="5">The sequence shown here is derived from an EMBL/GenBank/DDBJ whole genome shotgun (WGS) entry which is preliminary data.</text>
</comment>
<dbReference type="Proteomes" id="UP000239434">
    <property type="component" value="Unassembled WGS sequence"/>
</dbReference>
<dbReference type="EMBL" id="PVBR01000014">
    <property type="protein sequence ID" value="PRD42154.1"/>
    <property type="molecule type" value="Genomic_DNA"/>
</dbReference>
<keyword evidence="2" id="KW-0808">Transferase</keyword>
<evidence type="ECO:0000313" key="6">
    <source>
        <dbReference type="Proteomes" id="UP000239434"/>
    </source>
</evidence>
<keyword evidence="1" id="KW-0489">Methyltransferase</keyword>
<accession>A0A2S9INQ2</accession>
<evidence type="ECO:0000256" key="2">
    <source>
        <dbReference type="ARBA" id="ARBA00022679"/>
    </source>
</evidence>
<keyword evidence="3" id="KW-0680">Restriction system</keyword>
<dbReference type="Pfam" id="PF00145">
    <property type="entry name" value="DNA_methylase"/>
    <property type="match status" value="1"/>
</dbReference>
<dbReference type="GO" id="GO:0003886">
    <property type="term" value="F:DNA (cytosine-5-)-methyltransferase activity"/>
    <property type="evidence" value="ECO:0007669"/>
    <property type="project" value="UniProtKB-EC"/>
</dbReference>
<dbReference type="GO" id="GO:0009307">
    <property type="term" value="P:DNA restriction-modification system"/>
    <property type="evidence" value="ECO:0007669"/>
    <property type="project" value="UniProtKB-KW"/>
</dbReference>
<organism evidence="5 6">
    <name type="scientific">Phyllobacterium phragmitis</name>
    <dbReference type="NCBI Taxonomy" id="2670329"/>
    <lineage>
        <taxon>Bacteria</taxon>
        <taxon>Pseudomonadati</taxon>
        <taxon>Pseudomonadota</taxon>
        <taxon>Alphaproteobacteria</taxon>
        <taxon>Hyphomicrobiales</taxon>
        <taxon>Phyllobacteriaceae</taxon>
        <taxon>Phyllobacterium</taxon>
    </lineage>
</organism>
<dbReference type="Gene3D" id="3.90.120.10">
    <property type="entry name" value="DNA Methylase, subunit A, domain 2"/>
    <property type="match status" value="1"/>
</dbReference>
<protein>
    <submittedName>
        <fullName evidence="5">Uncharacterized protein</fullName>
    </submittedName>
</protein>
<dbReference type="InterPro" id="IPR001525">
    <property type="entry name" value="C5_MeTfrase"/>
</dbReference>
<dbReference type="AlphaFoldDB" id="A0A2S9INQ2"/>
<keyword evidence="6" id="KW-1185">Reference proteome</keyword>
<gene>
    <name evidence="5" type="ORF">C5748_18285</name>
</gene>
<reference evidence="5 6" key="1">
    <citation type="submission" date="2018-02" db="EMBL/GenBank/DDBJ databases">
        <title>The draft genome of Phyllobacterium sp. 1N-3.</title>
        <authorList>
            <person name="Liu L."/>
            <person name="Li L."/>
            <person name="Zhang X."/>
            <person name="Wang T."/>
            <person name="Liang L."/>
        </authorList>
    </citation>
    <scope>NUCLEOTIDE SEQUENCE [LARGE SCALE GENOMIC DNA]</scope>
    <source>
        <strain evidence="5 6">1N-3</strain>
    </source>
</reference>
<dbReference type="SUPFAM" id="SSF53335">
    <property type="entry name" value="S-adenosyl-L-methionine-dependent methyltransferases"/>
    <property type="match status" value="1"/>
</dbReference>